<dbReference type="CDD" id="cd06815">
    <property type="entry name" value="PLPDE_III_AR_like_1"/>
    <property type="match status" value="1"/>
</dbReference>
<dbReference type="GO" id="GO:0008784">
    <property type="term" value="F:alanine racemase activity"/>
    <property type="evidence" value="ECO:0007669"/>
    <property type="project" value="TreeGrafter"/>
</dbReference>
<dbReference type="Pfam" id="PF01168">
    <property type="entry name" value="Ala_racemase_N"/>
    <property type="match status" value="1"/>
</dbReference>
<protein>
    <submittedName>
        <fullName evidence="5">Alanine/ornithine racemase family PLP-dependent enzyme</fullName>
    </submittedName>
</protein>
<dbReference type="AlphaFoldDB" id="A0A7C2CUI9"/>
<dbReference type="InterPro" id="IPR000821">
    <property type="entry name" value="Ala_racemase"/>
</dbReference>
<dbReference type="PANTHER" id="PTHR30511">
    <property type="entry name" value="ALANINE RACEMASE"/>
    <property type="match status" value="1"/>
</dbReference>
<evidence type="ECO:0000259" key="4">
    <source>
        <dbReference type="Pfam" id="PF01168"/>
    </source>
</evidence>
<accession>A0A7C2CUI9</accession>
<comment type="caution">
    <text evidence="5">The sequence shown here is derived from an EMBL/GenBank/DDBJ whole genome shotgun (WGS) entry which is preliminary data.</text>
</comment>
<dbReference type="GO" id="GO:0005829">
    <property type="term" value="C:cytosol"/>
    <property type="evidence" value="ECO:0007669"/>
    <property type="project" value="TreeGrafter"/>
</dbReference>
<dbReference type="PANTHER" id="PTHR30511:SF3">
    <property type="entry name" value="LYSINE RACEMASE"/>
    <property type="match status" value="1"/>
</dbReference>
<feature type="domain" description="Alanine racemase N-terminal" evidence="4">
    <location>
        <begin position="11"/>
        <end position="228"/>
    </location>
</feature>
<dbReference type="SUPFAM" id="SSF51419">
    <property type="entry name" value="PLP-binding barrel"/>
    <property type="match status" value="1"/>
</dbReference>
<reference evidence="5" key="1">
    <citation type="journal article" date="2020" name="mSystems">
        <title>Genome- and Community-Level Interaction Insights into Carbon Utilization and Element Cycling Functions of Hydrothermarchaeota in Hydrothermal Sediment.</title>
        <authorList>
            <person name="Zhou Z."/>
            <person name="Liu Y."/>
            <person name="Xu W."/>
            <person name="Pan J."/>
            <person name="Luo Z.H."/>
            <person name="Li M."/>
        </authorList>
    </citation>
    <scope>NUCLEOTIDE SEQUENCE [LARGE SCALE GENOMIC DNA]</scope>
    <source>
        <strain evidence="5">SpSt-70</strain>
    </source>
</reference>
<evidence type="ECO:0000256" key="1">
    <source>
        <dbReference type="ARBA" id="ARBA00001933"/>
    </source>
</evidence>
<comment type="cofactor">
    <cofactor evidence="1">
        <name>pyridoxal 5'-phosphate</name>
        <dbReference type="ChEBI" id="CHEBI:597326"/>
    </cofactor>
</comment>
<evidence type="ECO:0000256" key="3">
    <source>
        <dbReference type="ARBA" id="ARBA00023235"/>
    </source>
</evidence>
<organism evidence="5">
    <name type="scientific">Dictyoglomus thermophilum</name>
    <dbReference type="NCBI Taxonomy" id="14"/>
    <lineage>
        <taxon>Bacteria</taxon>
        <taxon>Pseudomonadati</taxon>
        <taxon>Dictyoglomota</taxon>
        <taxon>Dictyoglomia</taxon>
        <taxon>Dictyoglomales</taxon>
        <taxon>Dictyoglomaceae</taxon>
        <taxon>Dictyoglomus</taxon>
    </lineage>
</organism>
<evidence type="ECO:0000256" key="2">
    <source>
        <dbReference type="ARBA" id="ARBA00022898"/>
    </source>
</evidence>
<dbReference type="Gene3D" id="3.20.20.10">
    <property type="entry name" value="Alanine racemase"/>
    <property type="match status" value="1"/>
</dbReference>
<gene>
    <name evidence="5" type="ORF">ENU78_00370</name>
</gene>
<sequence>MDNICSPYLEINLPAIYHNAKIIVEKGRDYGILIDGVTKVSLGDPKIAEVLVEAGVFGISDSRIESIKRMKESNLNTNFTLIRLPCLSQVEEEIKYADISLNSELSTLRALNEAGEKLKKKHRVVIMVEMGDIREGIWNREELYFVVREVLKMKNLELFGVGTNFTCFGGVIPTEEKYMDFIEIVDDLKRKFNISFAIVSGGNSSTIPLLFKGKIPLGVNHLRIGEGIMLGRETAYRKVIPGARTDTFRFVGEILEVKEKPSVPWGVIGEDAFGHKPSFKARGVRKRAILNFGRQDIDPEGIKPEILGVEVLGATSDYTVVDISERDDLKVGDSISFSLNYSALLQAFTSPFVKKIYKEVDL</sequence>
<keyword evidence="3" id="KW-0413">Isomerase</keyword>
<keyword evidence="2" id="KW-0663">Pyridoxal phosphate</keyword>
<evidence type="ECO:0000313" key="5">
    <source>
        <dbReference type="EMBL" id="HGK22901.1"/>
    </source>
</evidence>
<dbReference type="InterPro" id="IPR029066">
    <property type="entry name" value="PLP-binding_barrel"/>
</dbReference>
<proteinExistence type="predicted"/>
<dbReference type="RefSeq" id="WP_149122233.1">
    <property type="nucleotide sequence ID" value="NZ_VTFL01000001.1"/>
</dbReference>
<name>A0A7C2CUI9_DICTH</name>
<dbReference type="InterPro" id="IPR001608">
    <property type="entry name" value="Ala_racemase_N"/>
</dbReference>
<dbReference type="GO" id="GO:0030170">
    <property type="term" value="F:pyridoxal phosphate binding"/>
    <property type="evidence" value="ECO:0007669"/>
    <property type="project" value="TreeGrafter"/>
</dbReference>
<dbReference type="EMBL" id="DTDV01000001">
    <property type="protein sequence ID" value="HGK22901.1"/>
    <property type="molecule type" value="Genomic_DNA"/>
</dbReference>